<evidence type="ECO:0000256" key="1">
    <source>
        <dbReference type="SAM" id="Phobius"/>
    </source>
</evidence>
<evidence type="ECO:0000313" key="3">
    <source>
        <dbReference type="Proteomes" id="UP001153069"/>
    </source>
</evidence>
<name>A0A9N8EQ56_9STRA</name>
<protein>
    <submittedName>
        <fullName evidence="2">Uncharacterized protein</fullName>
    </submittedName>
</protein>
<evidence type="ECO:0000313" key="2">
    <source>
        <dbReference type="EMBL" id="CAB9523456.1"/>
    </source>
</evidence>
<dbReference type="AlphaFoldDB" id="A0A9N8EQ56"/>
<dbReference type="EMBL" id="CAICTM010001416">
    <property type="protein sequence ID" value="CAB9523456.1"/>
    <property type="molecule type" value="Genomic_DNA"/>
</dbReference>
<reference evidence="2" key="1">
    <citation type="submission" date="2020-06" db="EMBL/GenBank/DDBJ databases">
        <authorList>
            <consortium name="Plant Systems Biology data submission"/>
        </authorList>
    </citation>
    <scope>NUCLEOTIDE SEQUENCE</scope>
    <source>
        <strain evidence="2">D6</strain>
    </source>
</reference>
<dbReference type="Gene3D" id="3.90.550.10">
    <property type="entry name" value="Spore Coat Polysaccharide Biosynthesis Protein SpsA, Chain A"/>
    <property type="match status" value="1"/>
</dbReference>
<organism evidence="2 3">
    <name type="scientific">Seminavis robusta</name>
    <dbReference type="NCBI Taxonomy" id="568900"/>
    <lineage>
        <taxon>Eukaryota</taxon>
        <taxon>Sar</taxon>
        <taxon>Stramenopiles</taxon>
        <taxon>Ochrophyta</taxon>
        <taxon>Bacillariophyta</taxon>
        <taxon>Bacillariophyceae</taxon>
        <taxon>Bacillariophycidae</taxon>
        <taxon>Naviculales</taxon>
        <taxon>Naviculaceae</taxon>
        <taxon>Seminavis</taxon>
    </lineage>
</organism>
<keyword evidence="3" id="KW-1185">Reference proteome</keyword>
<dbReference type="OrthoDB" id="10653791at2759"/>
<accession>A0A9N8EQ56</accession>
<comment type="caution">
    <text evidence="2">The sequence shown here is derived from an EMBL/GenBank/DDBJ whole genome shotgun (WGS) entry which is preliminary data.</text>
</comment>
<proteinExistence type="predicted"/>
<dbReference type="InterPro" id="IPR029044">
    <property type="entry name" value="Nucleotide-diphossugar_trans"/>
</dbReference>
<feature type="transmembrane region" description="Helical" evidence="1">
    <location>
        <begin position="20"/>
        <end position="40"/>
    </location>
</feature>
<dbReference type="Proteomes" id="UP001153069">
    <property type="component" value="Unassembled WGS sequence"/>
</dbReference>
<keyword evidence="1" id="KW-1133">Transmembrane helix</keyword>
<gene>
    <name evidence="2" type="ORF">SEMRO_1418_G271010.1</name>
</gene>
<keyword evidence="1" id="KW-0472">Membrane</keyword>
<sequence>MMKQDDNNPEDGQSQYQYGARRMICVVVGMVCFVCFSLVLDKVEWMVSITKIADSTSKKWDNATANETALSWNDSSTPATEIGSAASNRSSYFQSAVHVLQLGDPAYVKRFETHIESNLQLVDCMGYNYIFHNLSSAKELPDRQCMLTYKVGVIHDALHSIPKGDWLIWIDLDAQYVAPHCDDLERILPKVASNNHRQREECALIAMASGVTINTGIIIVRSTDSMLQFMEDFRFHQERYPICSAAGDQIAFQAIVMERAARSTGNSTFTLRNIYGNASEHDQLICPTPNRNFSPRAQRGYNGCFQKTMIDLGYSEENKRSFQDICLVGCTDRLQCADCQGKFGKYQRGRICEANKPVFFHHKQARLNLTPPVLSSEGHRSRWLRWWYELF</sequence>
<keyword evidence="1" id="KW-0812">Transmembrane</keyword>